<dbReference type="Proteomes" id="UP000177103">
    <property type="component" value="Unassembled WGS sequence"/>
</dbReference>
<evidence type="ECO:0000259" key="1">
    <source>
        <dbReference type="Pfam" id="PF05173"/>
    </source>
</evidence>
<dbReference type="InterPro" id="IPR022663">
    <property type="entry name" value="DapB_C"/>
</dbReference>
<dbReference type="GO" id="GO:0008839">
    <property type="term" value="F:4-hydroxy-tetrahydrodipicolinate reductase"/>
    <property type="evidence" value="ECO:0007669"/>
    <property type="project" value="InterPro"/>
</dbReference>
<comment type="caution">
    <text evidence="2">The sequence shown here is derived from an EMBL/GenBank/DDBJ whole genome shotgun (WGS) entry which is preliminary data.</text>
</comment>
<dbReference type="Pfam" id="PF05173">
    <property type="entry name" value="DapB_C"/>
    <property type="match status" value="1"/>
</dbReference>
<gene>
    <name evidence="2" type="ORF">A2Y57_00565</name>
</gene>
<accession>A0A1G1WBN3</accession>
<feature type="domain" description="Dihydrodipicolinate reductase C-terminal" evidence="1">
    <location>
        <begin position="2"/>
        <end position="95"/>
    </location>
</feature>
<dbReference type="GO" id="GO:0009089">
    <property type="term" value="P:lysine biosynthetic process via diaminopimelate"/>
    <property type="evidence" value="ECO:0007669"/>
    <property type="project" value="InterPro"/>
</dbReference>
<evidence type="ECO:0000313" key="2">
    <source>
        <dbReference type="EMBL" id="OGY25108.1"/>
    </source>
</evidence>
<dbReference type="EMBL" id="MHCQ01000002">
    <property type="protein sequence ID" value="OGY25108.1"/>
    <property type="molecule type" value="Genomic_DNA"/>
</dbReference>
<reference evidence="2 3" key="1">
    <citation type="journal article" date="2016" name="Nat. Commun.">
        <title>Thousands of microbial genomes shed light on interconnected biogeochemical processes in an aquifer system.</title>
        <authorList>
            <person name="Anantharaman K."/>
            <person name="Brown C.T."/>
            <person name="Hug L.A."/>
            <person name="Sharon I."/>
            <person name="Castelle C.J."/>
            <person name="Probst A.J."/>
            <person name="Thomas B.C."/>
            <person name="Singh A."/>
            <person name="Wilkins M.J."/>
            <person name="Karaoz U."/>
            <person name="Brodie E.L."/>
            <person name="Williams K.H."/>
            <person name="Hubbard S.S."/>
            <person name="Banfield J.F."/>
        </authorList>
    </citation>
    <scope>NUCLEOTIDE SEQUENCE [LARGE SCALE GENOMIC DNA]</scope>
</reference>
<name>A0A1G1WBN3_9BACT</name>
<proteinExistence type="predicted"/>
<organism evidence="2 3">
    <name type="scientific">Candidatus Woykebacteria bacterium RBG_13_40_7b</name>
    <dbReference type="NCBI Taxonomy" id="1802594"/>
    <lineage>
        <taxon>Bacteria</taxon>
        <taxon>Candidatus Woykeibacteriota</taxon>
    </lineage>
</organism>
<evidence type="ECO:0000313" key="3">
    <source>
        <dbReference type="Proteomes" id="UP000177103"/>
    </source>
</evidence>
<dbReference type="AlphaFoldDB" id="A0A1G1WBN3"/>
<sequence length="105" mass="11498">MTKADVSGTALAWQEQFRTLGAKPDGITSVRERPEAHGHHQFILESSDGTVTIELDTKVEGRLVYALGTLVAIRFLHRKMQEGSKGEVFTMVDVLKGMGDIGKEA</sequence>
<protein>
    <recommendedName>
        <fullName evidence="1">Dihydrodipicolinate reductase C-terminal domain-containing protein</fullName>
    </recommendedName>
</protein>